<comment type="caution">
    <text evidence="1">The sequence shown here is derived from an EMBL/GenBank/DDBJ whole genome shotgun (WGS) entry which is preliminary data.</text>
</comment>
<gene>
    <name evidence="2" type="ORF">T12_7878</name>
    <name evidence="1" type="ORF">T12_9370</name>
</gene>
<dbReference type="Proteomes" id="UP000054783">
    <property type="component" value="Unassembled WGS sequence"/>
</dbReference>
<dbReference type="AlphaFoldDB" id="A0A0V0YZ39"/>
<protein>
    <submittedName>
        <fullName evidence="1">Uncharacterized protein</fullName>
    </submittedName>
</protein>
<keyword evidence="3" id="KW-1185">Reference proteome</keyword>
<evidence type="ECO:0000313" key="3">
    <source>
        <dbReference type="Proteomes" id="UP000054783"/>
    </source>
</evidence>
<reference evidence="1 3" key="1">
    <citation type="submission" date="2015-01" db="EMBL/GenBank/DDBJ databases">
        <title>Evolution of Trichinella species and genotypes.</title>
        <authorList>
            <person name="Korhonen P.K."/>
            <person name="Edoardo P."/>
            <person name="Giuseppe L.R."/>
            <person name="Gasser R.B."/>
        </authorList>
    </citation>
    <scope>NUCLEOTIDE SEQUENCE [LARGE SCALE GENOMIC DNA]</scope>
    <source>
        <strain evidence="1">ISS2496</strain>
    </source>
</reference>
<evidence type="ECO:0000313" key="1">
    <source>
        <dbReference type="EMBL" id="KRY05488.1"/>
    </source>
</evidence>
<organism evidence="1 3">
    <name type="scientific">Trichinella patagoniensis</name>
    <dbReference type="NCBI Taxonomy" id="990121"/>
    <lineage>
        <taxon>Eukaryota</taxon>
        <taxon>Metazoa</taxon>
        <taxon>Ecdysozoa</taxon>
        <taxon>Nematoda</taxon>
        <taxon>Enoplea</taxon>
        <taxon>Dorylaimia</taxon>
        <taxon>Trichinellida</taxon>
        <taxon>Trichinellidae</taxon>
        <taxon>Trichinella</taxon>
    </lineage>
</organism>
<dbReference type="EMBL" id="JYDQ01001282">
    <property type="protein sequence ID" value="KRY05488.1"/>
    <property type="molecule type" value="Genomic_DNA"/>
</dbReference>
<name>A0A0V0YZ39_9BILA</name>
<sequence length="43" mass="4805">MKNTFDTCGLPRRMNSGFCVVISMCSFVSIDKCSPSWNKTGVR</sequence>
<dbReference type="EMBL" id="JYDQ01001281">
    <property type="protein sequence ID" value="KRY05490.1"/>
    <property type="molecule type" value="Genomic_DNA"/>
</dbReference>
<evidence type="ECO:0000313" key="2">
    <source>
        <dbReference type="EMBL" id="KRY05490.1"/>
    </source>
</evidence>
<accession>A0A0V0YZ39</accession>
<proteinExistence type="predicted"/>